<evidence type="ECO:0000259" key="5">
    <source>
        <dbReference type="PROSITE" id="PS50931"/>
    </source>
</evidence>
<dbReference type="CDD" id="cd08422">
    <property type="entry name" value="PBP2_CrgA_like"/>
    <property type="match status" value="1"/>
</dbReference>
<evidence type="ECO:0000256" key="1">
    <source>
        <dbReference type="ARBA" id="ARBA00009437"/>
    </source>
</evidence>
<evidence type="ECO:0000313" key="6">
    <source>
        <dbReference type="EMBL" id="SSW65899.1"/>
    </source>
</evidence>
<reference evidence="7 9" key="2">
    <citation type="submission" date="2024-03" db="EMBL/GenBank/DDBJ databases">
        <title>Reference genomes for the five species model microbial community.</title>
        <authorList>
            <person name="Padfield D."/>
        </authorList>
    </citation>
    <scope>NUCLEOTIDE SEQUENCE [LARGE SCALE GENOMIC DNA]</scope>
    <source>
        <strain evidence="7 9">AB1</strain>
    </source>
</reference>
<dbReference type="SUPFAM" id="SSF53850">
    <property type="entry name" value="Periplasmic binding protein-like II"/>
    <property type="match status" value="1"/>
</dbReference>
<sequence>MYILIEHLKHVLNFVRVADSGSFTAAAHRLGVSPAAVSKSVSLLEGKLGVKLLNRTTRSLSLTDDGELLLQRCRLILLEVEATEAEVTGASLTPRGKLRVHAPVGMGRKVIMPALLSLTARYPGLSINSDFSDRVPNLAEEGLDATIRIGVTADSRVIAKTLSRLRYVTCASPAYLAAHGTPATPAELERHNCLAYVQWQTGRYHEWDFQKGEERYTITPGGNLNVNHPEAILDAVVAGAGIARMASFIAEAAVLDGRLKLVLTDWIAPGTPVQLVYLPNRHLSPRIRAFVDAMTEALPPKLPWETAMGL</sequence>
<dbReference type="InterPro" id="IPR005119">
    <property type="entry name" value="LysR_subst-bd"/>
</dbReference>
<comment type="similarity">
    <text evidence="1">Belongs to the LysR transcriptional regulatory family.</text>
</comment>
<evidence type="ECO:0000256" key="4">
    <source>
        <dbReference type="ARBA" id="ARBA00023163"/>
    </source>
</evidence>
<dbReference type="PANTHER" id="PTHR30537">
    <property type="entry name" value="HTH-TYPE TRANSCRIPTIONAL REGULATOR"/>
    <property type="match status" value="1"/>
</dbReference>
<keyword evidence="4" id="KW-0804">Transcription</keyword>
<evidence type="ECO:0000313" key="9">
    <source>
        <dbReference type="Proteomes" id="UP001456224"/>
    </source>
</evidence>
<proteinExistence type="inferred from homology"/>
<dbReference type="EMBL" id="UFQC01000008">
    <property type="protein sequence ID" value="SSW65899.1"/>
    <property type="molecule type" value="Genomic_DNA"/>
</dbReference>
<dbReference type="Pfam" id="PF00126">
    <property type="entry name" value="HTH_1"/>
    <property type="match status" value="1"/>
</dbReference>
<dbReference type="Proteomes" id="UP001456224">
    <property type="component" value="Chromosome"/>
</dbReference>
<dbReference type="FunFam" id="3.40.190.290:FF:000001">
    <property type="entry name" value="Transcriptional regulator, LysR family"/>
    <property type="match status" value="1"/>
</dbReference>
<dbReference type="InterPro" id="IPR036388">
    <property type="entry name" value="WH-like_DNA-bd_sf"/>
</dbReference>
<evidence type="ECO:0000256" key="3">
    <source>
        <dbReference type="ARBA" id="ARBA00023125"/>
    </source>
</evidence>
<accession>A0A446CDJ2</accession>
<keyword evidence="9" id="KW-1185">Reference proteome</keyword>
<evidence type="ECO:0000256" key="2">
    <source>
        <dbReference type="ARBA" id="ARBA00023015"/>
    </source>
</evidence>
<feature type="domain" description="HTH lysR-type" evidence="5">
    <location>
        <begin position="14"/>
        <end position="63"/>
    </location>
</feature>
<dbReference type="Gene3D" id="1.10.10.10">
    <property type="entry name" value="Winged helix-like DNA-binding domain superfamily/Winged helix DNA-binding domain"/>
    <property type="match status" value="1"/>
</dbReference>
<organism evidence="6 8">
    <name type="scientific">Achromobacter veterisilvae</name>
    <dbReference type="NCBI Taxonomy" id="2069367"/>
    <lineage>
        <taxon>Bacteria</taxon>
        <taxon>Pseudomonadati</taxon>
        <taxon>Pseudomonadota</taxon>
        <taxon>Betaproteobacteria</taxon>
        <taxon>Burkholderiales</taxon>
        <taxon>Alcaligenaceae</taxon>
        <taxon>Achromobacter</taxon>
    </lineage>
</organism>
<dbReference type="PANTHER" id="PTHR30537:SF5">
    <property type="entry name" value="HTH-TYPE TRANSCRIPTIONAL ACTIVATOR TTDR-RELATED"/>
    <property type="match status" value="1"/>
</dbReference>
<dbReference type="SUPFAM" id="SSF46785">
    <property type="entry name" value="Winged helix' DNA-binding domain"/>
    <property type="match status" value="1"/>
</dbReference>
<dbReference type="OrthoDB" id="9110639at2"/>
<dbReference type="FunFam" id="1.10.10.10:FF:000001">
    <property type="entry name" value="LysR family transcriptional regulator"/>
    <property type="match status" value="1"/>
</dbReference>
<protein>
    <submittedName>
        <fullName evidence="6">HTH-type transcriptional regulator DmlR</fullName>
    </submittedName>
    <submittedName>
        <fullName evidence="7">LysR family transcriptional regulator</fullName>
    </submittedName>
</protein>
<reference evidence="6 8" key="1">
    <citation type="submission" date="2018-07" db="EMBL/GenBank/DDBJ databases">
        <authorList>
            <person name="Peeters C."/>
        </authorList>
    </citation>
    <scope>NUCLEOTIDE SEQUENCE [LARGE SCALE GENOMIC DNA]</scope>
    <source>
        <strain evidence="6 8">LMG 30378</strain>
    </source>
</reference>
<dbReference type="Proteomes" id="UP000289465">
    <property type="component" value="Unassembled WGS sequence"/>
</dbReference>
<dbReference type="RefSeq" id="WP_129240547.1">
    <property type="nucleotide sequence ID" value="NZ_CP148753.1"/>
</dbReference>
<dbReference type="EMBL" id="CP148753">
    <property type="protein sequence ID" value="WXR71032.1"/>
    <property type="molecule type" value="Genomic_DNA"/>
</dbReference>
<evidence type="ECO:0000313" key="7">
    <source>
        <dbReference type="EMBL" id="WXR71032.1"/>
    </source>
</evidence>
<dbReference type="InterPro" id="IPR058163">
    <property type="entry name" value="LysR-type_TF_proteobact-type"/>
</dbReference>
<dbReference type="Gene3D" id="3.40.190.290">
    <property type="match status" value="1"/>
</dbReference>
<dbReference type="PROSITE" id="PS50931">
    <property type="entry name" value="HTH_LYSR"/>
    <property type="match status" value="1"/>
</dbReference>
<name>A0A446CDJ2_9BURK</name>
<keyword evidence="2" id="KW-0805">Transcription regulation</keyword>
<dbReference type="InterPro" id="IPR000847">
    <property type="entry name" value="LysR_HTH_N"/>
</dbReference>
<dbReference type="AlphaFoldDB" id="A0A446CDJ2"/>
<keyword evidence="3" id="KW-0238">DNA-binding</keyword>
<dbReference type="GO" id="GO:0043565">
    <property type="term" value="F:sequence-specific DNA binding"/>
    <property type="evidence" value="ECO:0007669"/>
    <property type="project" value="TreeGrafter"/>
</dbReference>
<gene>
    <name evidence="6" type="primary">dmlR_8</name>
    <name evidence="6" type="ORF">AVE30378_01833</name>
    <name evidence="7" type="ORF">WHX56_15285</name>
</gene>
<dbReference type="GO" id="GO:0006351">
    <property type="term" value="P:DNA-templated transcription"/>
    <property type="evidence" value="ECO:0007669"/>
    <property type="project" value="TreeGrafter"/>
</dbReference>
<dbReference type="GO" id="GO:0003700">
    <property type="term" value="F:DNA-binding transcription factor activity"/>
    <property type="evidence" value="ECO:0007669"/>
    <property type="project" value="InterPro"/>
</dbReference>
<dbReference type="PRINTS" id="PR00039">
    <property type="entry name" value="HTHLYSR"/>
</dbReference>
<evidence type="ECO:0000313" key="8">
    <source>
        <dbReference type="Proteomes" id="UP000289465"/>
    </source>
</evidence>
<dbReference type="Pfam" id="PF03466">
    <property type="entry name" value="LysR_substrate"/>
    <property type="match status" value="1"/>
</dbReference>
<dbReference type="InterPro" id="IPR036390">
    <property type="entry name" value="WH_DNA-bd_sf"/>
</dbReference>